<feature type="compositionally biased region" description="Polar residues" evidence="1">
    <location>
        <begin position="481"/>
        <end position="494"/>
    </location>
</feature>
<feature type="compositionally biased region" description="Basic and acidic residues" evidence="1">
    <location>
        <begin position="445"/>
        <end position="455"/>
    </location>
</feature>
<dbReference type="PANTHER" id="PTHR34560:SF1">
    <property type="entry name" value="START DOMAIN-CONTAINING PROTEIN"/>
    <property type="match status" value="1"/>
</dbReference>
<dbReference type="AlphaFoldDB" id="A0ABD3CFL9"/>
<reference evidence="3" key="1">
    <citation type="journal article" date="2024" name="IScience">
        <title>Strigolactones Initiate the Formation of Haustorium-like Structures in Castilleja.</title>
        <authorList>
            <person name="Buerger M."/>
            <person name="Peterson D."/>
            <person name="Chory J."/>
        </authorList>
    </citation>
    <scope>NUCLEOTIDE SEQUENCE [LARGE SCALE GENOMIC DNA]</scope>
</reference>
<protein>
    <recommendedName>
        <fullName evidence="4">START domain-containing protein</fullName>
    </recommendedName>
</protein>
<dbReference type="EMBL" id="JAVIJP010000036">
    <property type="protein sequence ID" value="KAL3628126.1"/>
    <property type="molecule type" value="Genomic_DNA"/>
</dbReference>
<dbReference type="SUPFAM" id="SSF55961">
    <property type="entry name" value="Bet v1-like"/>
    <property type="match status" value="1"/>
</dbReference>
<keyword evidence="3" id="KW-1185">Reference proteome</keyword>
<feature type="region of interest" description="Disordered" evidence="1">
    <location>
        <begin position="445"/>
        <end position="503"/>
    </location>
</feature>
<accession>A0ABD3CFL9</accession>
<evidence type="ECO:0000256" key="1">
    <source>
        <dbReference type="SAM" id="MobiDB-lite"/>
    </source>
</evidence>
<dbReference type="Gene3D" id="3.30.530.20">
    <property type="match status" value="1"/>
</dbReference>
<evidence type="ECO:0008006" key="4">
    <source>
        <dbReference type="Google" id="ProtNLM"/>
    </source>
</evidence>
<name>A0ABD3CFL9_9LAMI</name>
<sequence length="523" mass="58523">MERQGNISDYRSKLDNTLASPELTNYETIHKLVKNQIIQSLGSQLEEYTENVVEKRSKEMFNFLGMLRSASSTDELQRGWKIKQDTDEYRVMYREGQQGTPFHTLLVEGYVDGPVDVCLCVSCESDLYKRWWPQSVFPAFKVVSSQCVQKVTIGEQISLVRMKFSWPLSSREALVHYFALEYFKDGLIVVLLNTISDLESIDKSTHGFTSDGIPNAEDVVRIDVVGGFALQKVTADRSYLRTIANMDIKFDVVPPAFINFISRQLVGSGFNLYKKEIASVSKGDENFLEALKDPMYTRIQGALYSQNTHLDSPALHEQNPEAHENNDCDALVVIDSGAENKFSAYEIIEEEVKIDETNDVASDGVVEQDIGKTNEITEHFEAEIEKKVSISPDVRRALGTLEKAISILRGYNSTLKKGSSYKENGESNGAHVESSVIGSIVASSHELKNKSDSHGSRRKGSKSYARETKQSKIAPDEGSIDSHSSVNYSLNGGANSIKGERVTKRKNRKPRFCCFVAQQELQG</sequence>
<dbReference type="InterPro" id="IPR023393">
    <property type="entry name" value="START-like_dom_sf"/>
</dbReference>
<evidence type="ECO:0000313" key="2">
    <source>
        <dbReference type="EMBL" id="KAL3628126.1"/>
    </source>
</evidence>
<proteinExistence type="predicted"/>
<evidence type="ECO:0000313" key="3">
    <source>
        <dbReference type="Proteomes" id="UP001632038"/>
    </source>
</evidence>
<dbReference type="Proteomes" id="UP001632038">
    <property type="component" value="Unassembled WGS sequence"/>
</dbReference>
<gene>
    <name evidence="2" type="ORF">CASFOL_027172</name>
</gene>
<dbReference type="PANTHER" id="PTHR34560">
    <property type="entry name" value="POLYKETIDE CYCLASE/DEHYDRASE/LIPID TRANSPORT SUPERFAMILY PROTEIN"/>
    <property type="match status" value="1"/>
</dbReference>
<organism evidence="2 3">
    <name type="scientific">Castilleja foliolosa</name>
    <dbReference type="NCBI Taxonomy" id="1961234"/>
    <lineage>
        <taxon>Eukaryota</taxon>
        <taxon>Viridiplantae</taxon>
        <taxon>Streptophyta</taxon>
        <taxon>Embryophyta</taxon>
        <taxon>Tracheophyta</taxon>
        <taxon>Spermatophyta</taxon>
        <taxon>Magnoliopsida</taxon>
        <taxon>eudicotyledons</taxon>
        <taxon>Gunneridae</taxon>
        <taxon>Pentapetalae</taxon>
        <taxon>asterids</taxon>
        <taxon>lamiids</taxon>
        <taxon>Lamiales</taxon>
        <taxon>Orobanchaceae</taxon>
        <taxon>Pedicularideae</taxon>
        <taxon>Castillejinae</taxon>
        <taxon>Castilleja</taxon>
    </lineage>
</organism>
<comment type="caution">
    <text evidence="2">The sequence shown here is derived from an EMBL/GenBank/DDBJ whole genome shotgun (WGS) entry which is preliminary data.</text>
</comment>